<dbReference type="KEGG" id="zdf:AN401_14830"/>
<dbReference type="CDD" id="cd00009">
    <property type="entry name" value="AAA"/>
    <property type="match status" value="1"/>
</dbReference>
<dbReference type="GO" id="GO:0043565">
    <property type="term" value="F:sequence-specific DNA binding"/>
    <property type="evidence" value="ECO:0007669"/>
    <property type="project" value="InterPro"/>
</dbReference>
<keyword evidence="1" id="KW-0547">Nucleotide-binding</keyword>
<feature type="modified residue" description="4-aspartylphosphate" evidence="6">
    <location>
        <position position="54"/>
    </location>
</feature>
<dbReference type="InterPro" id="IPR011006">
    <property type="entry name" value="CheY-like_superfamily"/>
</dbReference>
<dbReference type="PANTHER" id="PTHR32071:SF21">
    <property type="entry name" value="TRANSCRIPTIONAL REGULATORY PROTEIN FLGR"/>
    <property type="match status" value="1"/>
</dbReference>
<feature type="region of interest" description="Disordered" evidence="7">
    <location>
        <begin position="371"/>
        <end position="393"/>
    </location>
</feature>
<dbReference type="InterPro" id="IPR025944">
    <property type="entry name" value="Sigma_54_int_dom_CS"/>
</dbReference>
<dbReference type="InterPro" id="IPR001789">
    <property type="entry name" value="Sig_transdc_resp-reg_receiver"/>
</dbReference>
<accession>A0A291HS47</accession>
<dbReference type="Pfam" id="PF02954">
    <property type="entry name" value="HTH_8"/>
    <property type="match status" value="1"/>
</dbReference>
<dbReference type="SUPFAM" id="SSF52540">
    <property type="entry name" value="P-loop containing nucleoside triphosphate hydrolases"/>
    <property type="match status" value="1"/>
</dbReference>
<dbReference type="GO" id="GO:0000160">
    <property type="term" value="P:phosphorelay signal transduction system"/>
    <property type="evidence" value="ECO:0007669"/>
    <property type="project" value="InterPro"/>
</dbReference>
<dbReference type="Gene3D" id="1.10.10.60">
    <property type="entry name" value="Homeodomain-like"/>
    <property type="match status" value="1"/>
</dbReference>
<dbReference type="InterPro" id="IPR009057">
    <property type="entry name" value="Homeodomain-like_sf"/>
</dbReference>
<feature type="domain" description="Response regulatory" evidence="9">
    <location>
        <begin position="9"/>
        <end position="118"/>
    </location>
</feature>
<evidence type="ECO:0000256" key="6">
    <source>
        <dbReference type="PROSITE-ProRule" id="PRU00169"/>
    </source>
</evidence>
<evidence type="ECO:0000259" key="8">
    <source>
        <dbReference type="PROSITE" id="PS50045"/>
    </source>
</evidence>
<dbReference type="PROSITE" id="PS50045">
    <property type="entry name" value="SIGMA54_INTERACT_4"/>
    <property type="match status" value="1"/>
</dbReference>
<dbReference type="Gene3D" id="3.40.50.300">
    <property type="entry name" value="P-loop containing nucleotide triphosphate hydrolases"/>
    <property type="match status" value="1"/>
</dbReference>
<evidence type="ECO:0000313" key="10">
    <source>
        <dbReference type="EMBL" id="ATG74975.1"/>
    </source>
</evidence>
<dbReference type="InterPro" id="IPR025662">
    <property type="entry name" value="Sigma_54_int_dom_ATP-bd_1"/>
</dbReference>
<keyword evidence="3" id="KW-0805">Transcription regulation</keyword>
<keyword evidence="11" id="KW-1185">Reference proteome</keyword>
<dbReference type="GO" id="GO:0006355">
    <property type="term" value="P:regulation of DNA-templated transcription"/>
    <property type="evidence" value="ECO:0007669"/>
    <property type="project" value="InterPro"/>
</dbReference>
<dbReference type="PROSITE" id="PS00676">
    <property type="entry name" value="SIGMA54_INTERACT_2"/>
    <property type="match status" value="1"/>
</dbReference>
<keyword evidence="6" id="KW-0597">Phosphoprotein</keyword>
<reference evidence="11" key="1">
    <citation type="submission" date="2015-09" db="EMBL/GenBank/DDBJ databases">
        <authorList>
            <person name="Shao Z."/>
            <person name="Wang L."/>
        </authorList>
    </citation>
    <scope>NUCLEOTIDE SEQUENCE [LARGE SCALE GENOMIC DNA]</scope>
    <source>
        <strain evidence="11">F13-1</strain>
    </source>
</reference>
<evidence type="ECO:0000256" key="2">
    <source>
        <dbReference type="ARBA" id="ARBA00022840"/>
    </source>
</evidence>
<keyword evidence="4" id="KW-0238">DNA-binding</keyword>
<dbReference type="PROSITE" id="PS00688">
    <property type="entry name" value="SIGMA54_INTERACT_3"/>
    <property type="match status" value="1"/>
</dbReference>
<dbReference type="PROSITE" id="PS50110">
    <property type="entry name" value="RESPONSE_REGULATORY"/>
    <property type="match status" value="1"/>
</dbReference>
<dbReference type="Gene3D" id="3.40.50.2300">
    <property type="match status" value="1"/>
</dbReference>
<evidence type="ECO:0000256" key="3">
    <source>
        <dbReference type="ARBA" id="ARBA00023015"/>
    </source>
</evidence>
<proteinExistence type="predicted"/>
<dbReference type="SUPFAM" id="SSF52172">
    <property type="entry name" value="CheY-like"/>
    <property type="match status" value="1"/>
</dbReference>
<keyword evidence="2" id="KW-0067">ATP-binding</keyword>
<evidence type="ECO:0000259" key="9">
    <source>
        <dbReference type="PROSITE" id="PS50110"/>
    </source>
</evidence>
<evidence type="ECO:0000256" key="7">
    <source>
        <dbReference type="SAM" id="MobiDB-lite"/>
    </source>
</evidence>
<dbReference type="RefSeq" id="WP_232513330.1">
    <property type="nucleotide sequence ID" value="NZ_CP012621.1"/>
</dbReference>
<dbReference type="Proteomes" id="UP000217763">
    <property type="component" value="Chromosome"/>
</dbReference>
<dbReference type="SMART" id="SM00382">
    <property type="entry name" value="AAA"/>
    <property type="match status" value="1"/>
</dbReference>
<sequence>MRGESASSTLLWLVSRAGVSDLCYGALLSAGYRVEAMAGLGRTGGEQPGVILVDSDIGAGFLESIRTAVSRFPQAVIMAMVEHGESALAGEALRAGASDYVLKPYQPSQLLRVLGQSLALRRSTGNMVVRSRAGLQVLQLAYRAAQTQAAVLIGGESGTGKECLAQYVHQVSDRAAGPFVAVNCAAIPETMLEAVLFGHSKGAFTGAAQAQPGKFELANGGTLLLDEISEMPLGLQAKLLRVLQEKEVERLGSHQKIRLDVRIVAASNRDLREAVAAGQFREDLFYRLDVLPLCWPPLRERIEDILPLAQHFLARYGRGEAFRLSQQAERALLDYGWPGNIRELENVIQRALILARGAIIDVADLMLPEGTRRPSPSSFGAAPCTDGGERGEGLQASRQRAEFDYVLQILRQHSGHRSRTAEALGLTTRALRYKLAAMREQGIDIDRAVGA</sequence>
<dbReference type="InterPro" id="IPR003593">
    <property type="entry name" value="AAA+_ATPase"/>
</dbReference>
<dbReference type="Gene3D" id="1.10.8.60">
    <property type="match status" value="1"/>
</dbReference>
<evidence type="ECO:0000313" key="11">
    <source>
        <dbReference type="Proteomes" id="UP000217763"/>
    </source>
</evidence>
<dbReference type="Pfam" id="PF25601">
    <property type="entry name" value="AAA_lid_14"/>
    <property type="match status" value="1"/>
</dbReference>
<dbReference type="Pfam" id="PF00158">
    <property type="entry name" value="Sigma54_activat"/>
    <property type="match status" value="1"/>
</dbReference>
<dbReference type="InterPro" id="IPR025943">
    <property type="entry name" value="Sigma_54_int_dom_ATP-bd_2"/>
</dbReference>
<dbReference type="PANTHER" id="PTHR32071">
    <property type="entry name" value="TRANSCRIPTIONAL REGULATORY PROTEIN"/>
    <property type="match status" value="1"/>
</dbReference>
<name>A0A291HS47_9GAMM</name>
<evidence type="ECO:0000256" key="1">
    <source>
        <dbReference type="ARBA" id="ARBA00022741"/>
    </source>
</evidence>
<dbReference type="InterPro" id="IPR002197">
    <property type="entry name" value="HTH_Fis"/>
</dbReference>
<gene>
    <name evidence="10" type="ORF">AN401_14830</name>
</gene>
<dbReference type="AlphaFoldDB" id="A0A291HS47"/>
<dbReference type="GO" id="GO:0005524">
    <property type="term" value="F:ATP binding"/>
    <property type="evidence" value="ECO:0007669"/>
    <property type="project" value="UniProtKB-KW"/>
</dbReference>
<protein>
    <submittedName>
        <fullName evidence="10">AAA family ATPase</fullName>
    </submittedName>
</protein>
<dbReference type="PROSITE" id="PS00675">
    <property type="entry name" value="SIGMA54_INTERACT_1"/>
    <property type="match status" value="1"/>
</dbReference>
<organism evidence="10 11">
    <name type="scientific">Zobellella denitrificans</name>
    <dbReference type="NCBI Taxonomy" id="347534"/>
    <lineage>
        <taxon>Bacteria</taxon>
        <taxon>Pseudomonadati</taxon>
        <taxon>Pseudomonadota</taxon>
        <taxon>Gammaproteobacteria</taxon>
        <taxon>Aeromonadales</taxon>
        <taxon>Aeromonadaceae</taxon>
        <taxon>Zobellella</taxon>
    </lineage>
</organism>
<evidence type="ECO:0000256" key="4">
    <source>
        <dbReference type="ARBA" id="ARBA00023125"/>
    </source>
</evidence>
<dbReference type="InterPro" id="IPR002078">
    <property type="entry name" value="Sigma_54_int"/>
</dbReference>
<dbReference type="SUPFAM" id="SSF46689">
    <property type="entry name" value="Homeodomain-like"/>
    <property type="match status" value="1"/>
</dbReference>
<dbReference type="InterPro" id="IPR027417">
    <property type="entry name" value="P-loop_NTPase"/>
</dbReference>
<feature type="domain" description="Sigma-54 factor interaction" evidence="8">
    <location>
        <begin position="127"/>
        <end position="353"/>
    </location>
</feature>
<dbReference type="EMBL" id="CP012621">
    <property type="protein sequence ID" value="ATG74975.1"/>
    <property type="molecule type" value="Genomic_DNA"/>
</dbReference>
<evidence type="ECO:0000256" key="5">
    <source>
        <dbReference type="ARBA" id="ARBA00023163"/>
    </source>
</evidence>
<dbReference type="FunFam" id="3.40.50.300:FF:000006">
    <property type="entry name" value="DNA-binding transcriptional regulator NtrC"/>
    <property type="match status" value="1"/>
</dbReference>
<keyword evidence="5" id="KW-0804">Transcription</keyword>
<dbReference type="InterPro" id="IPR058031">
    <property type="entry name" value="AAA_lid_NorR"/>
</dbReference>